<dbReference type="InterPro" id="IPR044153">
    <property type="entry name" value="PIN_Pae0151-like"/>
</dbReference>
<dbReference type="PANTHER" id="PTHR35901">
    <property type="entry name" value="RIBONUCLEASE VAPC3"/>
    <property type="match status" value="1"/>
</dbReference>
<dbReference type="CDD" id="cd09873">
    <property type="entry name" value="PIN_Pae0151-like"/>
    <property type="match status" value="1"/>
</dbReference>
<name>A0A075MU16_9ARCH</name>
<dbReference type="InterPro" id="IPR002716">
    <property type="entry name" value="PIN_dom"/>
</dbReference>
<dbReference type="Pfam" id="PF01850">
    <property type="entry name" value="PIN"/>
    <property type="match status" value="1"/>
</dbReference>
<keyword evidence="1" id="KW-0460">Magnesium</keyword>
<dbReference type="STRING" id="1459636.NTE_00684"/>
<proteinExistence type="predicted"/>
<dbReference type="InterPro" id="IPR029060">
    <property type="entry name" value="PIN-like_dom_sf"/>
</dbReference>
<dbReference type="OrthoDB" id="168412at2157"/>
<evidence type="ECO:0000313" key="3">
    <source>
        <dbReference type="EMBL" id="AIF82764.1"/>
    </source>
</evidence>
<gene>
    <name evidence="3" type="ORF">NTE_00684</name>
</gene>
<dbReference type="InterPro" id="IPR051619">
    <property type="entry name" value="TypeII_TA_RNase_PINc/VapC"/>
</dbReference>
<accession>A0A075MU16</accession>
<protein>
    <submittedName>
        <fullName evidence="3">Putative nucleic acid-binding protein, contains PIN domain</fullName>
    </submittedName>
</protein>
<evidence type="ECO:0000313" key="4">
    <source>
        <dbReference type="Proteomes" id="UP000028194"/>
    </source>
</evidence>
<dbReference type="GeneID" id="41596541"/>
<dbReference type="AlphaFoldDB" id="A0A075MU16"/>
<evidence type="ECO:0000259" key="2">
    <source>
        <dbReference type="Pfam" id="PF01850"/>
    </source>
</evidence>
<evidence type="ECO:0000256" key="1">
    <source>
        <dbReference type="ARBA" id="ARBA00022842"/>
    </source>
</evidence>
<sequence length="151" mass="17280">MTKKDSFLFDTSSLLYILKAKQYQRLSKKCHILDLTFYEYGNAVLNILGKRNVKDSSPRPSAEEGTKLLLHAYEKIAEQITILTYQCNPALLLDIFELAKKENLTFYDASYLHYCLIHNLSFVTEDKQLAAAAIRNSIDAMDADRWTTTSS</sequence>
<dbReference type="EMBL" id="CP007174">
    <property type="protein sequence ID" value="AIF82764.1"/>
    <property type="molecule type" value="Genomic_DNA"/>
</dbReference>
<organism evidence="3 4">
    <name type="scientific">Candidatus Nitrososphaera evergladensis SR1</name>
    <dbReference type="NCBI Taxonomy" id="1459636"/>
    <lineage>
        <taxon>Archaea</taxon>
        <taxon>Nitrososphaerota</taxon>
        <taxon>Nitrososphaeria</taxon>
        <taxon>Nitrososphaerales</taxon>
        <taxon>Nitrososphaeraceae</taxon>
        <taxon>Nitrososphaera</taxon>
    </lineage>
</organism>
<dbReference type="HOGENOM" id="CLU_121774_5_0_2"/>
<keyword evidence="4" id="KW-1185">Reference proteome</keyword>
<dbReference type="Gene3D" id="3.40.50.1010">
    <property type="entry name" value="5'-nuclease"/>
    <property type="match status" value="1"/>
</dbReference>
<dbReference type="SUPFAM" id="SSF88723">
    <property type="entry name" value="PIN domain-like"/>
    <property type="match status" value="1"/>
</dbReference>
<feature type="domain" description="PIN" evidence="2">
    <location>
        <begin position="8"/>
        <end position="133"/>
    </location>
</feature>
<dbReference type="KEGG" id="nev:NTE_00684"/>
<dbReference type="PANTHER" id="PTHR35901:SF1">
    <property type="entry name" value="EXONUCLEASE VAPC9"/>
    <property type="match status" value="1"/>
</dbReference>
<dbReference type="RefSeq" id="WP_148699669.1">
    <property type="nucleotide sequence ID" value="NZ_CP007174.1"/>
</dbReference>
<dbReference type="Proteomes" id="UP000028194">
    <property type="component" value="Chromosome"/>
</dbReference>
<reference evidence="3 4" key="1">
    <citation type="journal article" date="2014" name="PLoS ONE">
        <title>Genome Sequence of Candidatus Nitrososphaera evergladensis from Group I.1b Enriched from Everglades Soil Reveals Novel Genomic Features of the Ammonia-Oxidizing Archaea.</title>
        <authorList>
            <person name="Zhalnina K.V."/>
            <person name="Dias R."/>
            <person name="Leonard M.T."/>
            <person name="Dorr de Quadros P."/>
            <person name="Camargo F.A."/>
            <person name="Drew J.C."/>
            <person name="Farmerie W.G."/>
            <person name="Daroub S.H."/>
            <person name="Triplett E.W."/>
        </authorList>
    </citation>
    <scope>NUCLEOTIDE SEQUENCE [LARGE SCALE GENOMIC DNA]</scope>
    <source>
        <strain evidence="3 4">SR1</strain>
    </source>
</reference>